<dbReference type="GO" id="GO:0009435">
    <property type="term" value="P:NAD+ biosynthetic process"/>
    <property type="evidence" value="ECO:0007669"/>
    <property type="project" value="UniProtKB-UniRule"/>
</dbReference>
<keyword evidence="4" id="KW-0547">Nucleotide-binding</keyword>
<comment type="similarity">
    <text evidence="1 4">Belongs to the archaeal NMN adenylyltransferase family.</text>
</comment>
<comment type="pathway">
    <text evidence="4">Cofactor biosynthesis; NAD(+) biosynthesis; NAD(+) from nicotinamide D-ribonucleotide: step 1/1.</text>
</comment>
<evidence type="ECO:0000256" key="3">
    <source>
        <dbReference type="ARBA" id="ARBA00022695"/>
    </source>
</evidence>
<dbReference type="PANTHER" id="PTHR21342">
    <property type="entry name" value="PHOSPHOPANTETHEINE ADENYLYLTRANSFERASE"/>
    <property type="match status" value="1"/>
</dbReference>
<evidence type="ECO:0000313" key="8">
    <source>
        <dbReference type="EMBL" id="RFA95103.1"/>
    </source>
</evidence>
<reference evidence="9 10" key="1">
    <citation type="submission" date="2017-07" db="EMBL/GenBank/DDBJ databases">
        <title>Draft genome sequence of aerobic hyperthermophilic archaea, Pyrobaculum aerophilum YKB31 and YKB32.</title>
        <authorList>
            <person name="Mochizuki T."/>
            <person name="Berliner A.J."/>
            <person name="Yoshida-Takashima Y."/>
            <person name="Takaki Y."/>
            <person name="Nunoura T."/>
            <person name="Takai K."/>
        </authorList>
    </citation>
    <scope>NUCLEOTIDE SEQUENCE [LARGE SCALE GENOMIC DNA]</scope>
    <source>
        <strain evidence="7 10">YKB31</strain>
        <strain evidence="8 9">YKB32</strain>
    </source>
</reference>
<evidence type="ECO:0000313" key="10">
    <source>
        <dbReference type="Proteomes" id="UP000257123"/>
    </source>
</evidence>
<dbReference type="PANTHER" id="PTHR21342:SF0">
    <property type="entry name" value="BIFUNCTIONAL NMN ADENYLYLTRANSFERASE_NUDIX HYDROLASE"/>
    <property type="match status" value="1"/>
</dbReference>
<dbReference type="Gene3D" id="3.40.50.620">
    <property type="entry name" value="HUPs"/>
    <property type="match status" value="1"/>
</dbReference>
<comment type="caution">
    <text evidence="8">The sequence shown here is derived from an EMBL/GenBank/DDBJ whole genome shotgun (WGS) entry which is preliminary data.</text>
</comment>
<dbReference type="GO" id="GO:0005524">
    <property type="term" value="F:ATP binding"/>
    <property type="evidence" value="ECO:0007669"/>
    <property type="project" value="UniProtKB-KW"/>
</dbReference>
<evidence type="ECO:0000256" key="2">
    <source>
        <dbReference type="ARBA" id="ARBA00022679"/>
    </source>
</evidence>
<dbReference type="EC" id="2.7.7.1" evidence="4 5"/>
<dbReference type="Proteomes" id="UP000256877">
    <property type="component" value="Unassembled WGS sequence"/>
</dbReference>
<name>A0A371QXC3_9CREN</name>
<comment type="catalytic activity">
    <reaction evidence="4">
        <text>beta-nicotinamide D-ribonucleotide + ATP + H(+) = diphosphate + NAD(+)</text>
        <dbReference type="Rhea" id="RHEA:21360"/>
        <dbReference type="ChEBI" id="CHEBI:14649"/>
        <dbReference type="ChEBI" id="CHEBI:15378"/>
        <dbReference type="ChEBI" id="CHEBI:30616"/>
        <dbReference type="ChEBI" id="CHEBI:33019"/>
        <dbReference type="ChEBI" id="CHEBI:57540"/>
        <dbReference type="EC" id="2.7.7.1"/>
    </reaction>
</comment>
<organism evidence="8 9">
    <name type="scientific">Pyrobaculum aerophilum</name>
    <dbReference type="NCBI Taxonomy" id="13773"/>
    <lineage>
        <taxon>Archaea</taxon>
        <taxon>Thermoproteota</taxon>
        <taxon>Thermoprotei</taxon>
        <taxon>Thermoproteales</taxon>
        <taxon>Thermoproteaceae</taxon>
        <taxon>Pyrobaculum</taxon>
    </lineage>
</organism>
<dbReference type="OrthoDB" id="264480at2157"/>
<dbReference type="Pfam" id="PF01467">
    <property type="entry name" value="CTP_transf_like"/>
    <property type="match status" value="1"/>
</dbReference>
<dbReference type="SUPFAM" id="SSF52374">
    <property type="entry name" value="Nucleotidylyl transferase"/>
    <property type="match status" value="1"/>
</dbReference>
<dbReference type="RefSeq" id="WP_116421567.1">
    <property type="nucleotide sequence ID" value="NZ_NMUE01000033.1"/>
</dbReference>
<keyword evidence="4" id="KW-0520">NAD</keyword>
<proteinExistence type="inferred from homology"/>
<dbReference type="CDD" id="cd02166">
    <property type="entry name" value="NMNAT_Archaea"/>
    <property type="match status" value="1"/>
</dbReference>
<keyword evidence="4" id="KW-0963">Cytoplasm</keyword>
<keyword evidence="2 4" id="KW-0808">Transferase</keyword>
<dbReference type="HAMAP" id="MF_00243">
    <property type="entry name" value="NMN_adenylyltr"/>
    <property type="match status" value="1"/>
</dbReference>
<dbReference type="AlphaFoldDB" id="A0A371QXC3"/>
<evidence type="ECO:0000259" key="6">
    <source>
        <dbReference type="Pfam" id="PF01467"/>
    </source>
</evidence>
<dbReference type="NCBIfam" id="TIGR00125">
    <property type="entry name" value="cyt_tran_rel"/>
    <property type="match status" value="1"/>
</dbReference>
<protein>
    <recommendedName>
        <fullName evidence="4 5">Nicotinamide-nucleotide adenylyltransferase</fullName>
        <ecNumber evidence="4 5">2.7.7.1</ecNumber>
    </recommendedName>
    <alternativeName>
        <fullName evidence="4">NAD(+) diphosphorylase</fullName>
    </alternativeName>
    <alternativeName>
        <fullName evidence="4">NAD(+) pyrophosphorylase</fullName>
    </alternativeName>
    <alternativeName>
        <fullName evidence="4">NMN adenylyltransferase</fullName>
    </alternativeName>
</protein>
<dbReference type="InterPro" id="IPR014729">
    <property type="entry name" value="Rossmann-like_a/b/a_fold"/>
</dbReference>
<dbReference type="UniPathway" id="UPA00253">
    <property type="reaction ID" value="UER00600"/>
</dbReference>
<comment type="subcellular location">
    <subcellularLocation>
        <location evidence="4">Cytoplasm</location>
    </subcellularLocation>
</comment>
<keyword evidence="3 4" id="KW-0548">Nucleotidyltransferase</keyword>
<keyword evidence="4" id="KW-0662">Pyridine nucleotide biosynthesis</keyword>
<dbReference type="GO" id="GO:0000309">
    <property type="term" value="F:nicotinamide-nucleotide adenylyltransferase activity"/>
    <property type="evidence" value="ECO:0007669"/>
    <property type="project" value="UniProtKB-UniRule"/>
</dbReference>
<dbReference type="EMBL" id="NMUF01000062">
    <property type="protein sequence ID" value="RFA95103.1"/>
    <property type="molecule type" value="Genomic_DNA"/>
</dbReference>
<accession>A0A371QXC3</accession>
<evidence type="ECO:0000256" key="1">
    <source>
        <dbReference type="ARBA" id="ARBA00010124"/>
    </source>
</evidence>
<dbReference type="InterPro" id="IPR004821">
    <property type="entry name" value="Cyt_trans-like"/>
</dbReference>
<gene>
    <name evidence="7" type="ORF">CGL51_09585</name>
    <name evidence="8" type="ORF">CGL52_13260</name>
</gene>
<keyword evidence="4" id="KW-0067">ATP-binding</keyword>
<dbReference type="GO" id="GO:0005737">
    <property type="term" value="C:cytoplasm"/>
    <property type="evidence" value="ECO:0007669"/>
    <property type="project" value="UniProtKB-SubCell"/>
</dbReference>
<evidence type="ECO:0000256" key="5">
    <source>
        <dbReference type="NCBIfam" id="TIGR01527"/>
    </source>
</evidence>
<dbReference type="InterPro" id="IPR006418">
    <property type="entry name" value="NMN_Atrans_arc"/>
</dbReference>
<feature type="domain" description="Cytidyltransferase-like" evidence="6">
    <location>
        <begin position="5"/>
        <end position="135"/>
    </location>
</feature>
<evidence type="ECO:0000313" key="9">
    <source>
        <dbReference type="Proteomes" id="UP000256877"/>
    </source>
</evidence>
<evidence type="ECO:0000256" key="4">
    <source>
        <dbReference type="HAMAP-Rule" id="MF_00243"/>
    </source>
</evidence>
<dbReference type="NCBIfam" id="TIGR01527">
    <property type="entry name" value="arch_NMN_Atrans"/>
    <property type="match status" value="1"/>
</dbReference>
<dbReference type="NCBIfam" id="NF002243">
    <property type="entry name" value="PRK01153.1"/>
    <property type="match status" value="1"/>
</dbReference>
<dbReference type="Proteomes" id="UP000257123">
    <property type="component" value="Unassembled WGS sequence"/>
</dbReference>
<dbReference type="EMBL" id="NMUE01000033">
    <property type="protein sequence ID" value="RFA94629.1"/>
    <property type="molecule type" value="Genomic_DNA"/>
</dbReference>
<sequence length="178" mass="20353">MRRALFLGRFQPPHWGHVYAVREILKEVDEIIITVGSAQFNYILKDPFTAGERIWMLREALREGGIDLSRVVIIPVPNVENNLEWLGRVKSLAPPFQIVYTGNPFVALLFKEAGYEVRQQPMFRREQLSSTRVRELILKGDPQWEELVPKSVAAIIKAIGGAERLRIAALGEAEPHKW</sequence>
<evidence type="ECO:0000313" key="7">
    <source>
        <dbReference type="EMBL" id="RFA94629.1"/>
    </source>
</evidence>